<keyword evidence="2" id="KW-0812">Transmembrane</keyword>
<sequence>MFLLIQRLFSFLPAIVAGLFIATVGGFLVKMAVDDAPKSGPSFGELAPGIAALTVGGILLLAVGFATRNSWKQFRTPKPTTEGPVRGDKNRS</sequence>
<protein>
    <submittedName>
        <fullName evidence="3">Uncharacterized protein</fullName>
    </submittedName>
</protein>
<evidence type="ECO:0000256" key="1">
    <source>
        <dbReference type="SAM" id="MobiDB-lite"/>
    </source>
</evidence>
<keyword evidence="2" id="KW-0472">Membrane</keyword>
<dbReference type="KEGG" id="lrs:PX52LOC_00706"/>
<dbReference type="RefSeq" id="WP_149108785.1">
    <property type="nucleotide sequence ID" value="NZ_CP042425.1"/>
</dbReference>
<evidence type="ECO:0000313" key="3">
    <source>
        <dbReference type="EMBL" id="QEL13848.1"/>
    </source>
</evidence>
<gene>
    <name evidence="3" type="ORF">PX52LOC_00706</name>
</gene>
<dbReference type="AlphaFoldDB" id="A0A5C1A9Y5"/>
<feature type="region of interest" description="Disordered" evidence="1">
    <location>
        <begin position="73"/>
        <end position="92"/>
    </location>
</feature>
<keyword evidence="4" id="KW-1185">Reference proteome</keyword>
<dbReference type="EMBL" id="CP042425">
    <property type="protein sequence ID" value="QEL13848.1"/>
    <property type="molecule type" value="Genomic_DNA"/>
</dbReference>
<evidence type="ECO:0000313" key="4">
    <source>
        <dbReference type="Proteomes" id="UP000324974"/>
    </source>
</evidence>
<keyword evidence="2" id="KW-1133">Transmembrane helix</keyword>
<reference evidence="4" key="1">
    <citation type="submission" date="2019-08" db="EMBL/GenBank/DDBJ databases">
        <title>Limnoglobus roseus gen. nov., sp. nov., a novel freshwater planctomycete with a giant genome from the family Gemmataceae.</title>
        <authorList>
            <person name="Kulichevskaya I.S."/>
            <person name="Naumoff D.G."/>
            <person name="Miroshnikov K."/>
            <person name="Ivanova A."/>
            <person name="Philippov D.A."/>
            <person name="Hakobyan A."/>
            <person name="Rijpstra I.C."/>
            <person name="Sinninghe Damste J.S."/>
            <person name="Liesack W."/>
            <person name="Dedysh S.N."/>
        </authorList>
    </citation>
    <scope>NUCLEOTIDE SEQUENCE [LARGE SCALE GENOMIC DNA]</scope>
    <source>
        <strain evidence="4">PX52</strain>
    </source>
</reference>
<name>A0A5C1A9Y5_9BACT</name>
<dbReference type="Proteomes" id="UP000324974">
    <property type="component" value="Chromosome"/>
</dbReference>
<feature type="transmembrane region" description="Helical" evidence="2">
    <location>
        <begin position="49"/>
        <end position="67"/>
    </location>
</feature>
<proteinExistence type="predicted"/>
<feature type="transmembrane region" description="Helical" evidence="2">
    <location>
        <begin position="7"/>
        <end position="29"/>
    </location>
</feature>
<accession>A0A5C1A9Y5</accession>
<organism evidence="3 4">
    <name type="scientific">Limnoglobus roseus</name>
    <dbReference type="NCBI Taxonomy" id="2598579"/>
    <lineage>
        <taxon>Bacteria</taxon>
        <taxon>Pseudomonadati</taxon>
        <taxon>Planctomycetota</taxon>
        <taxon>Planctomycetia</taxon>
        <taxon>Gemmatales</taxon>
        <taxon>Gemmataceae</taxon>
        <taxon>Limnoglobus</taxon>
    </lineage>
</organism>
<evidence type="ECO:0000256" key="2">
    <source>
        <dbReference type="SAM" id="Phobius"/>
    </source>
</evidence>